<evidence type="ECO:0000313" key="7">
    <source>
        <dbReference type="Proteomes" id="UP000834106"/>
    </source>
</evidence>
<dbReference type="InterPro" id="IPR006501">
    <property type="entry name" value="Pectinesterase_inhib_dom"/>
</dbReference>
<dbReference type="GO" id="GO:0046910">
    <property type="term" value="F:pectinesterase inhibitor activity"/>
    <property type="evidence" value="ECO:0007669"/>
    <property type="project" value="InterPro"/>
</dbReference>
<evidence type="ECO:0000256" key="2">
    <source>
        <dbReference type="ARBA" id="ARBA00023157"/>
    </source>
</evidence>
<dbReference type="InterPro" id="IPR035513">
    <property type="entry name" value="Invertase/methylesterase_inhib"/>
</dbReference>
<accession>A0AAD1ZRY8</accession>
<keyword evidence="7" id="KW-1185">Reference proteome</keyword>
<dbReference type="NCBIfam" id="TIGR01614">
    <property type="entry name" value="PME_inhib"/>
    <property type="match status" value="1"/>
</dbReference>
<comment type="similarity">
    <text evidence="3">Belongs to the PMEI family.</text>
</comment>
<evidence type="ECO:0000313" key="6">
    <source>
        <dbReference type="EMBL" id="CAI9774437.1"/>
    </source>
</evidence>
<gene>
    <name evidence="6" type="ORF">FPE_LOCUS21867</name>
</gene>
<dbReference type="InterPro" id="IPR034086">
    <property type="entry name" value="PMEI_plant"/>
</dbReference>
<protein>
    <recommendedName>
        <fullName evidence="5">Pectinesterase inhibitor domain-containing protein</fullName>
    </recommendedName>
</protein>
<feature type="chain" id="PRO_5041977833" description="Pectinesterase inhibitor domain-containing protein" evidence="4">
    <location>
        <begin position="26"/>
        <end position="177"/>
    </location>
</feature>
<reference evidence="6" key="1">
    <citation type="submission" date="2023-05" db="EMBL/GenBank/DDBJ databases">
        <authorList>
            <person name="Huff M."/>
        </authorList>
    </citation>
    <scope>NUCLEOTIDE SEQUENCE</scope>
</reference>
<dbReference type="EMBL" id="OU503048">
    <property type="protein sequence ID" value="CAI9774437.1"/>
    <property type="molecule type" value="Genomic_DNA"/>
</dbReference>
<dbReference type="Gene3D" id="1.20.140.40">
    <property type="entry name" value="Invertase/pectin methylesterase inhibitor family protein"/>
    <property type="match status" value="1"/>
</dbReference>
<organism evidence="6 7">
    <name type="scientific">Fraxinus pennsylvanica</name>
    <dbReference type="NCBI Taxonomy" id="56036"/>
    <lineage>
        <taxon>Eukaryota</taxon>
        <taxon>Viridiplantae</taxon>
        <taxon>Streptophyta</taxon>
        <taxon>Embryophyta</taxon>
        <taxon>Tracheophyta</taxon>
        <taxon>Spermatophyta</taxon>
        <taxon>Magnoliopsida</taxon>
        <taxon>eudicotyledons</taxon>
        <taxon>Gunneridae</taxon>
        <taxon>Pentapetalae</taxon>
        <taxon>asterids</taxon>
        <taxon>lamiids</taxon>
        <taxon>Lamiales</taxon>
        <taxon>Oleaceae</taxon>
        <taxon>Oleeae</taxon>
        <taxon>Fraxinus</taxon>
    </lineage>
</organism>
<dbReference type="CDD" id="cd15797">
    <property type="entry name" value="PMEI"/>
    <property type="match status" value="1"/>
</dbReference>
<feature type="domain" description="Pectinesterase inhibitor" evidence="5">
    <location>
        <begin position="28"/>
        <end position="171"/>
    </location>
</feature>
<dbReference type="Proteomes" id="UP000834106">
    <property type="component" value="Chromosome 13"/>
</dbReference>
<dbReference type="SMART" id="SM00856">
    <property type="entry name" value="PMEI"/>
    <property type="match status" value="1"/>
</dbReference>
<sequence length="177" mass="20289">MDYTRWLLIFSTWLIIFSFVQPSSSYNPTQELIDAICHKTPDYGFCNDVFNQNLHHLRINTIGLTQIALNQLQKNSTNTRIFIQKKDAAEKNKEIRHLYEICNADYGAVLKVLEKAMKEFASGNYKVMLTYISKSERPVNDCQNIFGGNIEIGLKERSRQVKILVSMEFTAGSLTGL</sequence>
<dbReference type="InterPro" id="IPR052421">
    <property type="entry name" value="PCW_Enzyme_Inhibitor"/>
</dbReference>
<keyword evidence="2" id="KW-1015">Disulfide bond</keyword>
<name>A0AAD1ZRY8_9LAMI</name>
<proteinExistence type="inferred from homology"/>
<evidence type="ECO:0000259" key="5">
    <source>
        <dbReference type="SMART" id="SM00856"/>
    </source>
</evidence>
<evidence type="ECO:0000256" key="1">
    <source>
        <dbReference type="ARBA" id="ARBA00022729"/>
    </source>
</evidence>
<evidence type="ECO:0000256" key="3">
    <source>
        <dbReference type="ARBA" id="ARBA00038471"/>
    </source>
</evidence>
<dbReference type="Pfam" id="PF04043">
    <property type="entry name" value="PMEI"/>
    <property type="match status" value="1"/>
</dbReference>
<dbReference type="AlphaFoldDB" id="A0AAD1ZRY8"/>
<dbReference type="SUPFAM" id="SSF101148">
    <property type="entry name" value="Plant invertase/pectin methylesterase inhibitor"/>
    <property type="match status" value="1"/>
</dbReference>
<evidence type="ECO:0000256" key="4">
    <source>
        <dbReference type="SAM" id="SignalP"/>
    </source>
</evidence>
<dbReference type="PANTHER" id="PTHR36710:SF1">
    <property type="entry name" value="F14J9.2 PROTEIN"/>
    <property type="match status" value="1"/>
</dbReference>
<keyword evidence="1 4" id="KW-0732">Signal</keyword>
<dbReference type="PANTHER" id="PTHR36710">
    <property type="entry name" value="PECTINESTERASE INHIBITOR-LIKE"/>
    <property type="match status" value="1"/>
</dbReference>
<feature type="signal peptide" evidence="4">
    <location>
        <begin position="1"/>
        <end position="25"/>
    </location>
</feature>